<dbReference type="EMBL" id="JAUEPU010000110">
    <property type="protein sequence ID" value="KAK0477477.1"/>
    <property type="molecule type" value="Genomic_DNA"/>
</dbReference>
<comment type="caution">
    <text evidence="2">The sequence shown here is derived from an EMBL/GenBank/DDBJ whole genome shotgun (WGS) entry which is preliminary data.</text>
</comment>
<evidence type="ECO:0000256" key="1">
    <source>
        <dbReference type="SAM" id="MobiDB-lite"/>
    </source>
</evidence>
<accession>A0AA39U4R1</accession>
<gene>
    <name evidence="2" type="ORF">EDD18DRAFT_1114695</name>
</gene>
<protein>
    <submittedName>
        <fullName evidence="2">Uncharacterized protein</fullName>
    </submittedName>
</protein>
<keyword evidence="3" id="KW-1185">Reference proteome</keyword>
<evidence type="ECO:0000313" key="3">
    <source>
        <dbReference type="Proteomes" id="UP001175228"/>
    </source>
</evidence>
<name>A0AA39U4R1_9AGAR</name>
<organism evidence="2 3">
    <name type="scientific">Armillaria luteobubalina</name>
    <dbReference type="NCBI Taxonomy" id="153913"/>
    <lineage>
        <taxon>Eukaryota</taxon>
        <taxon>Fungi</taxon>
        <taxon>Dikarya</taxon>
        <taxon>Basidiomycota</taxon>
        <taxon>Agaricomycotina</taxon>
        <taxon>Agaricomycetes</taxon>
        <taxon>Agaricomycetidae</taxon>
        <taxon>Agaricales</taxon>
        <taxon>Marasmiineae</taxon>
        <taxon>Physalacriaceae</taxon>
        <taxon>Armillaria</taxon>
    </lineage>
</organism>
<proteinExistence type="predicted"/>
<reference evidence="2" key="1">
    <citation type="submission" date="2023-06" db="EMBL/GenBank/DDBJ databases">
        <authorList>
            <consortium name="Lawrence Berkeley National Laboratory"/>
            <person name="Ahrendt S."/>
            <person name="Sahu N."/>
            <person name="Indic B."/>
            <person name="Wong-Bajracharya J."/>
            <person name="Merenyi Z."/>
            <person name="Ke H.-M."/>
            <person name="Monk M."/>
            <person name="Kocsube S."/>
            <person name="Drula E."/>
            <person name="Lipzen A."/>
            <person name="Balint B."/>
            <person name="Henrissat B."/>
            <person name="Andreopoulos B."/>
            <person name="Martin F.M."/>
            <person name="Harder C.B."/>
            <person name="Rigling D."/>
            <person name="Ford K.L."/>
            <person name="Foster G.D."/>
            <person name="Pangilinan J."/>
            <person name="Papanicolaou A."/>
            <person name="Barry K."/>
            <person name="LaButti K."/>
            <person name="Viragh M."/>
            <person name="Koriabine M."/>
            <person name="Yan M."/>
            <person name="Riley R."/>
            <person name="Champramary S."/>
            <person name="Plett K.L."/>
            <person name="Tsai I.J."/>
            <person name="Slot J."/>
            <person name="Sipos G."/>
            <person name="Plett J."/>
            <person name="Nagy L.G."/>
            <person name="Grigoriev I.V."/>
        </authorList>
    </citation>
    <scope>NUCLEOTIDE SEQUENCE</scope>
    <source>
        <strain evidence="2">HWK02</strain>
    </source>
</reference>
<sequence>MPPSSTTHTQTPRELLSAVTPSLAHLAATSPPAALAVSNAVPASQLFPSSDVPPSLTPQLPYPLVASSTASAVPARLGQMTALQSNPAALVAQMVSTQSRPQPPVPSFFPASCVAAAQTETSLIQAGLTPPPPFPLYSGPSTPEILQEDIGPMERQFERIGLVINMIVHDGLLSFSDIHRAIAQHQALPESPKIPGFNSDPDASYLTSGWCLQQMRLRCCEKAYKTGAYWCLQMLTAYVSMVKAPVDTGGRSDPTLKHVFIIAPTYGNIVHGIEKCYVDDFRTPIDPKTQHLNGKYNPSQNLKAGSYFAKQGLCAKYSKKRSESQAWVFTDLLVNGKETYSSATWEDRADIRSNWICLFNYRFADRIMVCVIDCAWENIDKLICVPAISERTEPQGSSLAKARLPHPCFAVRAIFGLAFLPRTLENSYQAEEERCLRLCRGEDPNLYPTWGGSQVRSITCPPHPTVAPTAAPSSSSPSTSTSMVSSANGTTRSTQEENHDKGMVVDNDNDKENQSPGMAQPSHPPFVPTHVPRPPPPFSAPRWDHPGQDLLGIVKQRVSPSPDVFWRVLLHIGSIMPKLPPGEVIILSRHGEPVLLPQASVTNWWRPEAFLDGTIIQRGQGVGQSIYASVLAVNLMKIIGTTDPNCQFSRLPNDSLLVSPRFPILDLTSDQAGFWWAVGFLLALFSTATGQACLPVQGALIHVLLPHALGQCRYQIDHWTPSFIYSTDPAMGELMLPWLDLGKTQAVTGDPDGKDRLKEPIPQFLMAYCSDILSMSVGFGPRHAAVHENHNRAICAYLMLGNAVFDALAAYHALHAGFHHMFGIEFGSLTRGPTLPSMIKDACECKNKTALEFIYWWFNNRLERVEQLIPHLEYDIGPIINTPQNNLLKTLAHRVSRAFQNALEEYLRVDVKERGKQLLLAMTASPYLPTNPDKKLKFQFRLLNDDVRMDVPTTKSLWSFVHGCFQIIDIGYDGVLASLLANGSWRGITVDSYFQGIFMGDVTCFNAE</sequence>
<feature type="compositionally biased region" description="Basic and acidic residues" evidence="1">
    <location>
        <begin position="494"/>
        <end position="513"/>
    </location>
</feature>
<feature type="region of interest" description="Disordered" evidence="1">
    <location>
        <begin position="458"/>
        <end position="528"/>
    </location>
</feature>
<feature type="compositionally biased region" description="Low complexity" evidence="1">
    <location>
        <begin position="466"/>
        <end position="487"/>
    </location>
</feature>
<dbReference type="AlphaFoldDB" id="A0AA39U4R1"/>
<evidence type="ECO:0000313" key="2">
    <source>
        <dbReference type="EMBL" id="KAK0477477.1"/>
    </source>
</evidence>
<dbReference type="Proteomes" id="UP001175228">
    <property type="component" value="Unassembled WGS sequence"/>
</dbReference>